<dbReference type="EMBL" id="JQGA01000513">
    <property type="protein sequence ID" value="KGO75177.1"/>
    <property type="molecule type" value="Genomic_DNA"/>
</dbReference>
<organism evidence="1 2">
    <name type="scientific">Penicillium italicum</name>
    <name type="common">Blue mold</name>
    <dbReference type="NCBI Taxonomy" id="40296"/>
    <lineage>
        <taxon>Eukaryota</taxon>
        <taxon>Fungi</taxon>
        <taxon>Dikarya</taxon>
        <taxon>Ascomycota</taxon>
        <taxon>Pezizomycotina</taxon>
        <taxon>Eurotiomycetes</taxon>
        <taxon>Eurotiomycetidae</taxon>
        <taxon>Eurotiales</taxon>
        <taxon>Aspergillaceae</taxon>
        <taxon>Penicillium</taxon>
    </lineage>
</organism>
<dbReference type="AlphaFoldDB" id="A0A0A2L520"/>
<evidence type="ECO:0008006" key="3">
    <source>
        <dbReference type="Google" id="ProtNLM"/>
    </source>
</evidence>
<evidence type="ECO:0000313" key="1">
    <source>
        <dbReference type="EMBL" id="KGO75177.1"/>
    </source>
</evidence>
<evidence type="ECO:0000313" key="2">
    <source>
        <dbReference type="Proteomes" id="UP000030104"/>
    </source>
</evidence>
<dbReference type="STRING" id="40296.A0A0A2L520"/>
<keyword evidence="2" id="KW-1185">Reference proteome</keyword>
<protein>
    <recommendedName>
        <fullName evidence="3">Alcohol dehydrogenase superfamily, zinc-type</fullName>
    </recommendedName>
</protein>
<dbReference type="OrthoDB" id="3509362at2759"/>
<reference evidence="1 2" key="1">
    <citation type="journal article" date="2015" name="Mol. Plant Microbe Interact.">
        <title>Genome, transcriptome, and functional analyses of Penicillium expansum provide new insights into secondary metabolism and pathogenicity.</title>
        <authorList>
            <person name="Ballester A.R."/>
            <person name="Marcet-Houben M."/>
            <person name="Levin E."/>
            <person name="Sela N."/>
            <person name="Selma-Lazaro C."/>
            <person name="Carmona L."/>
            <person name="Wisniewski M."/>
            <person name="Droby S."/>
            <person name="Gonzalez-Candelas L."/>
            <person name="Gabaldon T."/>
        </authorList>
    </citation>
    <scope>NUCLEOTIDE SEQUENCE [LARGE SCALE GENOMIC DNA]</scope>
    <source>
        <strain evidence="1 2">PHI-1</strain>
    </source>
</reference>
<accession>A0A0A2L520</accession>
<name>A0A0A2L520_PENIT</name>
<dbReference type="HOGENOM" id="CLU_2868382_0_0_1"/>
<dbReference type="Proteomes" id="UP000030104">
    <property type="component" value="Unassembled WGS sequence"/>
</dbReference>
<dbReference type="PhylomeDB" id="A0A0A2L520"/>
<proteinExistence type="predicted"/>
<comment type="caution">
    <text evidence="1">The sequence shown here is derived from an EMBL/GenBank/DDBJ whole genome shotgun (WGS) entry which is preliminary data.</text>
</comment>
<gene>
    <name evidence="1" type="ORF">PITC_057980</name>
</gene>
<sequence length="64" mass="7087">MTVSFLQILKAFRQSSGGLPQSLELAEEKVPYSLTPQKVLICIHDVSLNYREVAMMNGELCSGD</sequence>